<dbReference type="EMBL" id="CP032342">
    <property type="protein sequence ID" value="QCO12752.1"/>
    <property type="molecule type" value="Genomic_DNA"/>
</dbReference>
<accession>A0A4D8R629</accession>
<proteinExistence type="predicted"/>
<reference evidence="1 2" key="1">
    <citation type="submission" date="2018-09" db="EMBL/GenBank/DDBJ databases">
        <title>Whole genome based analysis of evolution and adaptive divergence in Indian and Brazilian strains of Azospirillum brasilense.</title>
        <authorList>
            <person name="Singh C."/>
            <person name="Tripathi A.K."/>
        </authorList>
    </citation>
    <scope>NUCLEOTIDE SEQUENCE [LARGE SCALE GENOMIC DNA]</scope>
    <source>
        <strain evidence="1 2">MTCC4038</strain>
        <plasmid evidence="1 2">p3</plasmid>
    </source>
</reference>
<evidence type="ECO:0000313" key="1">
    <source>
        <dbReference type="EMBL" id="QCO12752.1"/>
    </source>
</evidence>
<evidence type="ECO:0000313" key="2">
    <source>
        <dbReference type="Proteomes" id="UP000298774"/>
    </source>
</evidence>
<geneLocation type="plasmid" evidence="1 2">
    <name>p3</name>
</geneLocation>
<sequence length="91" mass="9997">MIAYQWNIPSEDITAVKGRAEVILTVTDVKKPAVGTLQFPLLSKRSRADRRQNPIPIHTRTLPAQQAEAIIGVSALNRMLDAGRPVPVRTA</sequence>
<gene>
    <name evidence="1" type="ORF">D3868_27435</name>
</gene>
<dbReference type="AlphaFoldDB" id="A0A4D8R629"/>
<keyword evidence="1" id="KW-0614">Plasmid</keyword>
<dbReference type="Proteomes" id="UP000298774">
    <property type="component" value="Plasmid p3"/>
</dbReference>
<organism evidence="1 2">
    <name type="scientific">Azospirillum brasilense</name>
    <dbReference type="NCBI Taxonomy" id="192"/>
    <lineage>
        <taxon>Bacteria</taxon>
        <taxon>Pseudomonadati</taxon>
        <taxon>Pseudomonadota</taxon>
        <taxon>Alphaproteobacteria</taxon>
        <taxon>Rhodospirillales</taxon>
        <taxon>Azospirillaceae</taxon>
        <taxon>Azospirillum</taxon>
    </lineage>
</organism>
<name>A0A4D8R629_AZOBR</name>
<protein>
    <submittedName>
        <fullName evidence="1">Uncharacterized protein</fullName>
    </submittedName>
</protein>